<dbReference type="Pfam" id="PF02233">
    <property type="entry name" value="PNTB"/>
    <property type="match status" value="1"/>
</dbReference>
<keyword evidence="7" id="KW-0677">Repeat</keyword>
<dbReference type="Gene3D" id="3.40.1350.10">
    <property type="match status" value="1"/>
</dbReference>
<feature type="domain" description="Sm" evidence="23">
    <location>
        <begin position="2"/>
        <end position="74"/>
    </location>
</feature>
<keyword evidence="8" id="KW-0547">Nucleotide-binding</keyword>
<dbReference type="GO" id="GO:0006281">
    <property type="term" value="P:DNA repair"/>
    <property type="evidence" value="ECO:0007669"/>
    <property type="project" value="UniProtKB-ARBA"/>
</dbReference>
<dbReference type="InterPro" id="IPR002048">
    <property type="entry name" value="EF_hand_dom"/>
</dbReference>
<keyword evidence="15" id="KW-0687">Ribonucleoprotein</keyword>
<dbReference type="CDD" id="cd05304">
    <property type="entry name" value="Rubrum_tdh"/>
    <property type="match status" value="1"/>
</dbReference>
<dbReference type="SUPFAM" id="SSF52283">
    <property type="entry name" value="Formate/glycerate dehydrogenase catalytic domain-like"/>
    <property type="match status" value="1"/>
</dbReference>
<dbReference type="InterPro" id="IPR011856">
    <property type="entry name" value="tRNA_endonuc-like_dom_sf"/>
</dbReference>
<reference evidence="24 25" key="1">
    <citation type="submission" date="2020-04" db="EMBL/GenBank/DDBJ databases">
        <title>Perkinsus chesapeaki whole genome sequence.</title>
        <authorList>
            <person name="Bogema D.R."/>
        </authorList>
    </citation>
    <scope>NUCLEOTIDE SEQUENCE [LARGE SCALE GENOMIC DNA]</scope>
    <source>
        <strain evidence="24">ATCC PRA-425</strain>
    </source>
</reference>
<evidence type="ECO:0000256" key="17">
    <source>
        <dbReference type="ARBA" id="ARBA00048202"/>
    </source>
</evidence>
<dbReference type="InterPro" id="IPR024605">
    <property type="entry name" value="NADP_transhyd_a_C"/>
</dbReference>
<dbReference type="Proteomes" id="UP000591131">
    <property type="component" value="Unassembled WGS sequence"/>
</dbReference>
<dbReference type="GO" id="GO:0000213">
    <property type="term" value="F:tRNA-intron lyase activity"/>
    <property type="evidence" value="ECO:0007669"/>
    <property type="project" value="UniProtKB-EC"/>
</dbReference>
<dbReference type="InterPro" id="IPR029035">
    <property type="entry name" value="DHS-like_NAD/FAD-binding_dom"/>
</dbReference>
<feature type="transmembrane region" description="Helical" evidence="21">
    <location>
        <begin position="399"/>
        <end position="424"/>
    </location>
</feature>
<keyword evidence="12" id="KW-0520">NAD</keyword>
<feature type="region of interest" description="Disordered" evidence="20">
    <location>
        <begin position="89"/>
        <end position="118"/>
    </location>
</feature>
<feature type="transmembrane region" description="Helical" evidence="21">
    <location>
        <begin position="1460"/>
        <end position="1478"/>
    </location>
</feature>
<feature type="transmembrane region" description="Helical" evidence="21">
    <location>
        <begin position="584"/>
        <end position="602"/>
    </location>
</feature>
<dbReference type="InterPro" id="IPR007886">
    <property type="entry name" value="AlaDH/PNT_N"/>
</dbReference>
<keyword evidence="14" id="KW-0539">Nucleus</keyword>
<dbReference type="EMBL" id="JAAPAO010000138">
    <property type="protein sequence ID" value="KAF4671353.1"/>
    <property type="molecule type" value="Genomic_DNA"/>
</dbReference>
<keyword evidence="13 21" id="KW-0472">Membrane</keyword>
<dbReference type="SUPFAM" id="SSF52467">
    <property type="entry name" value="DHS-like NAD/FAD-binding domain"/>
    <property type="match status" value="1"/>
</dbReference>
<dbReference type="SMART" id="SM00891">
    <property type="entry name" value="ERCC4"/>
    <property type="match status" value="1"/>
</dbReference>
<evidence type="ECO:0000256" key="13">
    <source>
        <dbReference type="ARBA" id="ARBA00023136"/>
    </source>
</evidence>
<feature type="region of interest" description="Disordered" evidence="20">
    <location>
        <begin position="1752"/>
        <end position="1773"/>
    </location>
</feature>
<dbReference type="SMART" id="SM01002">
    <property type="entry name" value="AlaDh_PNT_C"/>
    <property type="match status" value="1"/>
</dbReference>
<dbReference type="NCBIfam" id="NF006942">
    <property type="entry name" value="PRK09424.1"/>
    <property type="match status" value="1"/>
</dbReference>
<dbReference type="InterPro" id="IPR036291">
    <property type="entry name" value="NAD(P)-bd_dom_sf"/>
</dbReference>
<protein>
    <recommendedName>
        <fullName evidence="26">Proton-translocating NAD(P)(+) transhydrogenase</fullName>
    </recommendedName>
</protein>
<keyword evidence="11 21" id="KW-1133">Transmembrane helix</keyword>
<dbReference type="Pfam" id="PF02732">
    <property type="entry name" value="ERCC4"/>
    <property type="match status" value="1"/>
</dbReference>
<dbReference type="PANTHER" id="PTHR10160">
    <property type="entry name" value="NAD(P) TRANSHYDROGENASE"/>
    <property type="match status" value="1"/>
</dbReference>
<organism evidence="24 25">
    <name type="scientific">Perkinsus chesapeaki</name>
    <name type="common">Clam parasite</name>
    <name type="synonym">Perkinsus andrewsi</name>
    <dbReference type="NCBI Taxonomy" id="330153"/>
    <lineage>
        <taxon>Eukaryota</taxon>
        <taxon>Sar</taxon>
        <taxon>Alveolata</taxon>
        <taxon>Perkinsozoa</taxon>
        <taxon>Perkinsea</taxon>
        <taxon>Perkinsida</taxon>
        <taxon>Perkinsidae</taxon>
        <taxon>Perkinsus</taxon>
    </lineage>
</organism>
<comment type="caution">
    <text evidence="24">The sequence shown here is derived from an EMBL/GenBank/DDBJ whole genome shotgun (WGS) entry which is preliminary data.</text>
</comment>
<dbReference type="FunFam" id="2.30.30.100:FF:000008">
    <property type="entry name" value="Small nuclear ribonucleoprotein Sm D1"/>
    <property type="match status" value="1"/>
</dbReference>
<comment type="catalytic activity">
    <reaction evidence="16">
        <text>pretRNA = a 3'-half-tRNA molecule with a 5'-OH end + a 5'-half-tRNA molecule with a 2',3'-cyclic phosphate end + an intron with a 2',3'-cyclic phosphate and a 5'-hydroxyl terminus.</text>
        <dbReference type="EC" id="4.6.1.16"/>
    </reaction>
</comment>
<dbReference type="GO" id="GO:0003677">
    <property type="term" value="F:DNA binding"/>
    <property type="evidence" value="ECO:0007669"/>
    <property type="project" value="InterPro"/>
</dbReference>
<keyword evidence="4" id="KW-1003">Cell membrane</keyword>
<dbReference type="GO" id="GO:0003723">
    <property type="term" value="F:RNA binding"/>
    <property type="evidence" value="ECO:0007669"/>
    <property type="project" value="InterPro"/>
</dbReference>
<dbReference type="Gene3D" id="2.30.30.100">
    <property type="match status" value="1"/>
</dbReference>
<dbReference type="Pfam" id="PF01262">
    <property type="entry name" value="AlaDh_PNT_C"/>
    <property type="match status" value="1"/>
</dbReference>
<dbReference type="SMART" id="SM00651">
    <property type="entry name" value="Sm"/>
    <property type="match status" value="1"/>
</dbReference>
<gene>
    <name evidence="24" type="ORF">FOL47_001556</name>
</gene>
<keyword evidence="9" id="KW-0521">NADP</keyword>
<evidence type="ECO:0000259" key="23">
    <source>
        <dbReference type="PROSITE" id="PS52002"/>
    </source>
</evidence>
<keyword evidence="5" id="KW-0997">Cell inner membrane</keyword>
<dbReference type="GO" id="GO:0005509">
    <property type="term" value="F:calcium ion binding"/>
    <property type="evidence" value="ECO:0007669"/>
    <property type="project" value="InterPro"/>
</dbReference>
<dbReference type="CDD" id="cd22363">
    <property type="entry name" value="tRNA-intron_lyase_C"/>
    <property type="match status" value="1"/>
</dbReference>
<dbReference type="GO" id="GO:0006740">
    <property type="term" value="P:NADPH regeneration"/>
    <property type="evidence" value="ECO:0007669"/>
    <property type="project" value="TreeGrafter"/>
</dbReference>
<evidence type="ECO:0000256" key="8">
    <source>
        <dbReference type="ARBA" id="ARBA00022741"/>
    </source>
</evidence>
<comment type="catalytic activity">
    <reaction evidence="17">
        <text>NAD(+) + NADPH + H(+)(in) = NADH + NADP(+) + H(+)(out)</text>
        <dbReference type="Rhea" id="RHEA:47992"/>
        <dbReference type="ChEBI" id="CHEBI:15378"/>
        <dbReference type="ChEBI" id="CHEBI:57540"/>
        <dbReference type="ChEBI" id="CHEBI:57783"/>
        <dbReference type="ChEBI" id="CHEBI:57945"/>
        <dbReference type="ChEBI" id="CHEBI:58349"/>
        <dbReference type="EC" id="7.1.1.1"/>
    </reaction>
</comment>
<dbReference type="InterPro" id="IPR010920">
    <property type="entry name" value="LSM_dom_sf"/>
</dbReference>
<feature type="transmembrane region" description="Helical" evidence="21">
    <location>
        <begin position="1411"/>
        <end position="1428"/>
    </location>
</feature>
<feature type="transmembrane region" description="Helical" evidence="21">
    <location>
        <begin position="649"/>
        <end position="679"/>
    </location>
</feature>
<feature type="transmembrane region" description="Helical" evidence="21">
    <location>
        <begin position="511"/>
        <end position="533"/>
    </location>
</feature>
<name>A0A7J6MII4_PERCH</name>
<dbReference type="Pfam" id="PF05222">
    <property type="entry name" value="AlaDh_PNT_N"/>
    <property type="match status" value="1"/>
</dbReference>
<feature type="region of interest" description="Disordered" evidence="20">
    <location>
        <begin position="935"/>
        <end position="956"/>
    </location>
</feature>
<dbReference type="SUPFAM" id="SSF53032">
    <property type="entry name" value="tRNA-intron endonuclease catalytic domain-like"/>
    <property type="match status" value="1"/>
</dbReference>
<dbReference type="InterPro" id="IPR007698">
    <property type="entry name" value="AlaDH/PNT_NAD(H)-bd"/>
</dbReference>
<feature type="compositionally biased region" description="Basic residues" evidence="20">
    <location>
        <begin position="96"/>
        <end position="106"/>
    </location>
</feature>
<evidence type="ECO:0000256" key="18">
    <source>
        <dbReference type="ARBA" id="ARBA00054531"/>
    </source>
</evidence>
<dbReference type="GO" id="GO:0000387">
    <property type="term" value="P:spliceosomal snRNP assembly"/>
    <property type="evidence" value="ECO:0007669"/>
    <property type="project" value="InterPro"/>
</dbReference>
<dbReference type="InterPro" id="IPR006166">
    <property type="entry name" value="ERCC4_domain"/>
</dbReference>
<evidence type="ECO:0000256" key="7">
    <source>
        <dbReference type="ARBA" id="ARBA00022737"/>
    </source>
</evidence>
<dbReference type="Gene3D" id="3.40.50.720">
    <property type="entry name" value="NAD(P)-binding Rossmann-like Domain"/>
    <property type="match status" value="2"/>
</dbReference>
<dbReference type="InterPro" id="IPR034102">
    <property type="entry name" value="Sm_D1"/>
</dbReference>
<dbReference type="OrthoDB" id="37244at2759"/>
<dbReference type="SMART" id="SM01003">
    <property type="entry name" value="AlaDh_PNT_N"/>
    <property type="match status" value="1"/>
</dbReference>
<keyword evidence="10" id="KW-1278">Translocase</keyword>
<evidence type="ECO:0000256" key="4">
    <source>
        <dbReference type="ARBA" id="ARBA00022475"/>
    </source>
</evidence>
<feature type="transmembrane region" description="Helical" evidence="21">
    <location>
        <begin position="1490"/>
        <end position="1509"/>
    </location>
</feature>
<dbReference type="SUPFAM" id="SSF50182">
    <property type="entry name" value="Sm-like ribonucleoproteins"/>
    <property type="match status" value="1"/>
</dbReference>
<comment type="subcellular location">
    <subcellularLocation>
        <location evidence="2">Cell inner membrane</location>
        <topology evidence="2">Multi-pass membrane protein</topology>
    </subcellularLocation>
    <subcellularLocation>
        <location evidence="1">Nucleus</location>
    </subcellularLocation>
</comment>
<dbReference type="GO" id="GO:0005886">
    <property type="term" value="C:plasma membrane"/>
    <property type="evidence" value="ECO:0007669"/>
    <property type="project" value="UniProtKB-SubCell"/>
</dbReference>
<dbReference type="SUPFAM" id="SSF51735">
    <property type="entry name" value="NAD(P)-binding Rossmann-fold domains"/>
    <property type="match status" value="1"/>
</dbReference>
<evidence type="ECO:0000256" key="20">
    <source>
        <dbReference type="SAM" id="MobiDB-lite"/>
    </source>
</evidence>
<dbReference type="InterPro" id="IPR006677">
    <property type="entry name" value="tRNA_intron_Endonuc_cat-like"/>
</dbReference>
<feature type="transmembrane region" description="Helical" evidence="21">
    <location>
        <begin position="483"/>
        <end position="505"/>
    </location>
</feature>
<dbReference type="SUPFAM" id="SSF52980">
    <property type="entry name" value="Restriction endonuclease-like"/>
    <property type="match status" value="1"/>
</dbReference>
<dbReference type="PANTHER" id="PTHR10160:SF19">
    <property type="entry name" value="PROTON-TRANSLOCATING NAD(P)(+) TRANSHYDROGENASE"/>
    <property type="match status" value="1"/>
</dbReference>
<proteinExistence type="inferred from homology"/>
<feature type="transmembrane region" description="Helical" evidence="21">
    <location>
        <begin position="545"/>
        <end position="564"/>
    </location>
</feature>
<feature type="transmembrane region" description="Helical" evidence="21">
    <location>
        <begin position="1435"/>
        <end position="1454"/>
    </location>
</feature>
<evidence type="ECO:0008006" key="26">
    <source>
        <dbReference type="Google" id="ProtNLM"/>
    </source>
</evidence>
<evidence type="ECO:0000313" key="24">
    <source>
        <dbReference type="EMBL" id="KAF4671353.1"/>
    </source>
</evidence>
<dbReference type="Pfam" id="PF12769">
    <property type="entry name" value="PNTB_4TM"/>
    <property type="match status" value="1"/>
</dbReference>
<dbReference type="GO" id="GO:0031981">
    <property type="term" value="C:nuclear lumen"/>
    <property type="evidence" value="ECO:0007669"/>
    <property type="project" value="UniProtKB-ARBA"/>
</dbReference>
<comment type="similarity">
    <text evidence="3">Belongs to the tRNA-intron endonuclease family.</text>
</comment>
<dbReference type="PROSITE" id="PS00018">
    <property type="entry name" value="EF_HAND_1"/>
    <property type="match status" value="1"/>
</dbReference>
<dbReference type="PROSITE" id="PS50222">
    <property type="entry name" value="EF_HAND_2"/>
    <property type="match status" value="1"/>
</dbReference>
<dbReference type="InterPro" id="IPR001163">
    <property type="entry name" value="Sm_dom_euk/arc"/>
</dbReference>
<evidence type="ECO:0000256" key="11">
    <source>
        <dbReference type="ARBA" id="ARBA00022989"/>
    </source>
</evidence>
<evidence type="ECO:0000256" key="16">
    <source>
        <dbReference type="ARBA" id="ARBA00034031"/>
    </source>
</evidence>
<dbReference type="InterPro" id="IPR011335">
    <property type="entry name" value="Restrct_endonuc-II-like"/>
</dbReference>
<keyword evidence="19" id="KW-0175">Coiled coil</keyword>
<dbReference type="GO" id="GO:0008750">
    <property type="term" value="F:proton-translocating NAD(P)+ transhydrogenase activity"/>
    <property type="evidence" value="ECO:0007669"/>
    <property type="project" value="UniProtKB-EC"/>
</dbReference>
<evidence type="ECO:0000256" key="6">
    <source>
        <dbReference type="ARBA" id="ARBA00022692"/>
    </source>
</evidence>
<evidence type="ECO:0000259" key="22">
    <source>
        <dbReference type="PROSITE" id="PS50222"/>
    </source>
</evidence>
<dbReference type="Pfam" id="PF01974">
    <property type="entry name" value="tRNA_int_endo"/>
    <property type="match status" value="1"/>
</dbReference>
<evidence type="ECO:0000256" key="15">
    <source>
        <dbReference type="ARBA" id="ARBA00023274"/>
    </source>
</evidence>
<dbReference type="Pfam" id="PF01423">
    <property type="entry name" value="LSM"/>
    <property type="match status" value="1"/>
</dbReference>
<dbReference type="GO" id="GO:1990904">
    <property type="term" value="C:ribonucleoprotein complex"/>
    <property type="evidence" value="ECO:0007669"/>
    <property type="project" value="UniProtKB-KW"/>
</dbReference>
<evidence type="ECO:0000256" key="3">
    <source>
        <dbReference type="ARBA" id="ARBA00008078"/>
    </source>
</evidence>
<dbReference type="InterPro" id="IPR034300">
    <property type="entry name" value="PNTB-like"/>
</dbReference>
<evidence type="ECO:0000256" key="5">
    <source>
        <dbReference type="ARBA" id="ARBA00022519"/>
    </source>
</evidence>
<evidence type="ECO:0000256" key="9">
    <source>
        <dbReference type="ARBA" id="ARBA00022857"/>
    </source>
</evidence>
<keyword evidence="25" id="KW-1185">Reference proteome</keyword>
<evidence type="ECO:0000256" key="19">
    <source>
        <dbReference type="SAM" id="Coils"/>
    </source>
</evidence>
<feature type="region of interest" description="Disordered" evidence="20">
    <location>
        <begin position="293"/>
        <end position="325"/>
    </location>
</feature>
<feature type="domain" description="EF-hand" evidence="22">
    <location>
        <begin position="2227"/>
        <end position="2252"/>
    </location>
</feature>
<evidence type="ECO:0000256" key="1">
    <source>
        <dbReference type="ARBA" id="ARBA00004123"/>
    </source>
</evidence>
<dbReference type="Gene3D" id="3.40.50.1220">
    <property type="entry name" value="TPP-binding domain"/>
    <property type="match status" value="1"/>
</dbReference>
<evidence type="ECO:0000256" key="21">
    <source>
        <dbReference type="SAM" id="Phobius"/>
    </source>
</evidence>
<dbReference type="InterPro" id="IPR018247">
    <property type="entry name" value="EF_Hand_1_Ca_BS"/>
</dbReference>
<dbReference type="Gene3D" id="3.40.50.10130">
    <property type="match status" value="1"/>
</dbReference>
<evidence type="ECO:0000256" key="10">
    <source>
        <dbReference type="ARBA" id="ARBA00022967"/>
    </source>
</evidence>
<dbReference type="CDD" id="cd01724">
    <property type="entry name" value="Sm_D1"/>
    <property type="match status" value="1"/>
</dbReference>
<evidence type="ECO:0000313" key="25">
    <source>
        <dbReference type="Proteomes" id="UP000591131"/>
    </source>
</evidence>
<evidence type="ECO:0000256" key="12">
    <source>
        <dbReference type="ARBA" id="ARBA00023027"/>
    </source>
</evidence>
<keyword evidence="6 21" id="KW-0812">Transmembrane</keyword>
<feature type="compositionally biased region" description="Polar residues" evidence="20">
    <location>
        <begin position="316"/>
        <end position="325"/>
    </location>
</feature>
<comment type="function">
    <text evidence="18">Involved in splicing regulation. Facilitates post-transcriptional gene silencing (PTGS) by limiting the degradation of transgene aberrant RNAs by the RNA quality control (RQC) machinery, thus favoring their entry into cytoplasmic siRNA bodies where they can trigger PTGS. Does not participate in the production of small RNAs.</text>
</comment>
<feature type="compositionally biased region" description="Polar residues" evidence="20">
    <location>
        <begin position="293"/>
        <end position="306"/>
    </location>
</feature>
<feature type="coiled-coil region" evidence="19">
    <location>
        <begin position="2030"/>
        <end position="2060"/>
    </location>
</feature>
<accession>A0A7J6MII4</accession>
<evidence type="ECO:0000256" key="2">
    <source>
        <dbReference type="ARBA" id="ARBA00004429"/>
    </source>
</evidence>
<dbReference type="CDD" id="cd22367">
    <property type="entry name" value="XPF_ERCC4_MUS81-like"/>
    <property type="match status" value="1"/>
</dbReference>
<evidence type="ECO:0000256" key="14">
    <source>
        <dbReference type="ARBA" id="ARBA00023242"/>
    </source>
</evidence>
<dbReference type="InterPro" id="IPR047575">
    <property type="entry name" value="Sm"/>
</dbReference>
<dbReference type="PROSITE" id="PS52002">
    <property type="entry name" value="SM"/>
    <property type="match status" value="1"/>
</dbReference>
<dbReference type="GO" id="GO:0006388">
    <property type="term" value="P:tRNA splicing, via endonucleolytic cleavage and ligation"/>
    <property type="evidence" value="ECO:0007669"/>
    <property type="project" value="InterPro"/>
</dbReference>
<dbReference type="GO" id="GO:0050661">
    <property type="term" value="F:NADP binding"/>
    <property type="evidence" value="ECO:0007669"/>
    <property type="project" value="TreeGrafter"/>
</dbReference>
<dbReference type="InterPro" id="IPR036167">
    <property type="entry name" value="tRNA_intron_Endo_cat-like_sf"/>
</dbReference>
<sequence length="2562" mass="276241">MKLVRFLQKLNSETVTVELKNGTVVHGTVTGVDVSMNTHMKNVKVTVRGRNPVGMDHLTIRGSTIRYYILPDHIPLDTLLIDDGPKNKAARERGFGKGKGKGKGKGNNRAVRGGLWSSTTSPPQARLYGVMANVPLRPGMCLTVEEWKALDEQRILGTMVGTIPNDAQQNSNLGLPMLYLDTSAAGDGPMHRRDVVARDLEGRGLWVTVQPSYGCDLVVYMKDPNKSHSNWLVHIVGADKGPTPRELVLWRRVAESVKKSCVVAVVDKEHVKGYWTISISLEEDTVGRSLQMATSFSSPHPATPDSSGGIGLDDYSPQTPRSSDMPSRRILWSTILYRPGGEAECQPGSFLSSKTVGMNWSDWLGEATMVDQEETKAGEDICNNEDSIVALHVPRIHRILWVPLTLAVGGIFLESLPVSSLTVGSTGASYGVTAMVTSFAKASGSVIAAAGSNALSVALPMASTILFMFSLRGLNSHETSKRGNWLGVVGAASAVVTVVATNWIPQYSSPVLLRSMGLFLPTAATACAIGLGVASCVQMEEMPQLVAGFHSFTGLAAVLIGLSAHLNPSVTAAGGALAQALETFIGVSVGAATFSGSVVAALKLHGTIPGRPIGMKLRAPVNGLCLAKLALLTTVYCGVNNPWVRTGALLANITASATIGAMMVLPIGGADMPVIVSLLNSLSGLATSASGFMMSNSMLVMTGALVTSSGALLSDMMCRGINRSLVSVLQGGFGVEDGSVVAPSSGNIAGEIHTIDASELVRKLTDAKKVLIVPGYGMAVARCQQQVSEIANLLRNRNGSTVVFGIHPVAGRLPGHMNVLLAEASVPYDIVLEMEEVNADIGSFDLCIVLGANDIVNPTTGSDPSSPIYGMPAIEVWKCRECVVLKRSMATGYSGVENPLFFNDNSRMLFGHARDVVDKVRNELADKLPSENVVEEGPTAVLGETGNSAGKDAASESAEQRVEYPPAGVMVGFVNESTFGAGETTEVERRVAVTPVVTRKLRMLGFDVAFEEGSGKEASFSDEEYELMGATCLKTAAEVYAKSDVVLRVGPLSSRDVDLSRDSNELLPAGQVIVSTFSVNDEILGLIEQLRVKKVTVINMAAIPRIRHVDGKLDVLTSMANIAGYRAVVEAFHALPRISRPSVTASGHLPAASVFVIGTGVAGLSAVATAQSLGARVYASDVRDTTKEQIESMGATFVRIDCRVSSGAGGGGTGGYAAEISSPEFKRAQMETYAAMVKKVDVVICTAMIPNRKAPILVTREMVRSMAPHSVIVDLAATAGGNCELTVPGRTILDGSSQVTVVGRTTLTSDMPQQSSTMLSHNLLGILQLLRKDILDGAGPASLEFNFDDVVVRQSTLTKDGEMLYPPPPLPQPLAPVPPSLPVGIELPPIRSDDDSSAQAVLDYLCDHSEAVAVALGFTVVMALGLSADVQNVRLVGDFVLSLLIGHFTVAAVTPALHTPLISVTNAISGVIATGGMLQMNGPFPSGQVISALAAIFFSLINVSGGFAITHRMLQMFKPAPVKAIQSASPSRDLGQLSDAQLACMMTLLHSPRPLRPFLALPLRLYSQAAPLKFTVRFRQRPPTKFVSAFISDDEVLQTLRKILTSQKDKPDQFVASLVDHFEGGSQWTSTQRAWAHFFATKLAFQASRVRGKEQASLVFTLLRKPNPSMPDIDNDSTFKSPFKSDEEARAVLEGLSEEEVLNSGNLVGALHNLVKSDRPWPPYLRGWGHYVAHQIQSGRVLPRKVLDDHWEHDSSDDSDLSEGGGLKKPPRGVTVTIDTREGLLLEALGHDDGTSGKRRGYEVARLDVGDVVIEDGSDKLIIERKTVRDLLSSHRDGRLRNQLSALLEAVDYQRHRVIVLVEGSVDNRFNTELVYGYMVRIPIRDRLVLLRTESLHETITVLDKIVQSFKKLCAGPSDFTPVRVASQVYKAQKTPDHDMINMLMAVKGVSTRMAYASAKRYPTMKRLVAALEKPGGLEGLARAMQCRTTSIVCQRLAASIMGEDWKPIPTVDEEYIEQLRSAGIRGVQLDFVTKQARSLKELRELLEGETNKIELLAQRWGLDERTAMMVIKLACGEGSVEYQTYSLVEDMTEKVNGNEDVTFVCPEGFPGLTREVASAVVGGCWTKEQLKEFLPSSPSDLDAWYEHLGLRRRAFHRLLRYVLEGDEAEHPILSRIHMEEVLLEKGIDAKQVVALSALYPSLSDLQAALSRSMDQLRESVVGGAGRMLDVDGDGVVTLQEVEQSAHKAYRRVTAVVDTTKNVVDKNRTILGGVLGLFLLRYGNHFPYTSLLLQSIQVEDLRRDFKEIADVYSEVRDDMRSSLPGDIPLFCYKREGDSALPDIDIPEPAASSSSGNDVSVLEVVLRTVDTDRLSRAFRNIYMQILSCLATALSRNAARFGLGMNTASTIVSVVNQFLSPQLKRFEESDTGRSLSPNSRLAIRYTTKGAVAAMAVYIAYRMERSLANWANCLLGAQLLTNCGHELYYRYVVGTAPPAGSSRKLATSVTVIAALGFGYQMRSGPLSEDMPFWLRWPLIIPSAVENVLQAVAVGTEQYKLTTSSS</sequence>
<dbReference type="GO" id="GO:0010468">
    <property type="term" value="P:regulation of gene expression"/>
    <property type="evidence" value="ECO:0007669"/>
    <property type="project" value="UniProtKB-ARBA"/>
</dbReference>
<feature type="transmembrane region" description="Helical" evidence="21">
    <location>
        <begin position="444"/>
        <end position="471"/>
    </location>
</feature>